<dbReference type="EMBL" id="CP116967">
    <property type="protein sequence ID" value="WNM59951.1"/>
    <property type="molecule type" value="Genomic_DNA"/>
</dbReference>
<keyword evidence="1" id="KW-0732">Signal</keyword>
<dbReference type="AlphaFoldDB" id="A0AA96GLV8"/>
<sequence length="175" mass="18941">MKSKQCILFPLLTLIALFLGSSPAFAGGETAKAGLGKAQASAVKWQADAVLVQIITVSGNMDGTAEKWSFLFHSPQAKKSYKVDVKDSKIDQTLEVSPSFTDAVDGDFIDSAQAMAEAKKKGLKGKKRAMMTLHAMLQGTKSQGAYWNIVSDQAEGRSTLIRAETGKFFRHQPLK</sequence>
<dbReference type="RefSeq" id="WP_312646851.1">
    <property type="nucleotide sequence ID" value="NZ_CP116967.1"/>
</dbReference>
<evidence type="ECO:0000313" key="3">
    <source>
        <dbReference type="Proteomes" id="UP001302719"/>
    </source>
</evidence>
<evidence type="ECO:0000313" key="2">
    <source>
        <dbReference type="EMBL" id="WNM59951.1"/>
    </source>
</evidence>
<reference evidence="2 3" key="1">
    <citation type="submission" date="2023-01" db="EMBL/GenBank/DDBJ databases">
        <title>Cultivation and genomic characterization of new, ubiquitous marine nitrite-oxidizing bacteria from the Nitrospirales.</title>
        <authorList>
            <person name="Mueller A.J."/>
            <person name="Daebeler A."/>
            <person name="Herbold C.W."/>
            <person name="Kirkegaard R.H."/>
            <person name="Daims H."/>
        </authorList>
    </citation>
    <scope>NUCLEOTIDE SEQUENCE [LARGE SCALE GENOMIC DNA]</scope>
    <source>
        <strain evidence="2 3">VA</strain>
    </source>
</reference>
<dbReference type="Proteomes" id="UP001302719">
    <property type="component" value="Chromosome"/>
</dbReference>
<feature type="signal peptide" evidence="1">
    <location>
        <begin position="1"/>
        <end position="26"/>
    </location>
</feature>
<keyword evidence="3" id="KW-1185">Reference proteome</keyword>
<evidence type="ECO:0008006" key="4">
    <source>
        <dbReference type="Google" id="ProtNLM"/>
    </source>
</evidence>
<gene>
    <name evidence="2" type="ORF">PP769_09390</name>
</gene>
<accession>A0AA96GLV8</accession>
<dbReference type="KEGG" id="nall:PP769_09390"/>
<proteinExistence type="predicted"/>
<organism evidence="2 3">
    <name type="scientific">Candidatus Nitrospira allomarina</name>
    <dbReference type="NCBI Taxonomy" id="3020900"/>
    <lineage>
        <taxon>Bacteria</taxon>
        <taxon>Pseudomonadati</taxon>
        <taxon>Nitrospirota</taxon>
        <taxon>Nitrospiria</taxon>
        <taxon>Nitrospirales</taxon>
        <taxon>Nitrospiraceae</taxon>
        <taxon>Nitrospira</taxon>
    </lineage>
</organism>
<name>A0AA96GLV8_9BACT</name>
<protein>
    <recommendedName>
        <fullName evidence="4">PepSY domain-containing protein</fullName>
    </recommendedName>
</protein>
<feature type="chain" id="PRO_5041646964" description="PepSY domain-containing protein" evidence="1">
    <location>
        <begin position="27"/>
        <end position="175"/>
    </location>
</feature>
<evidence type="ECO:0000256" key="1">
    <source>
        <dbReference type="SAM" id="SignalP"/>
    </source>
</evidence>